<name>A0A0C2YIF8_HEBCY</name>
<dbReference type="AlphaFoldDB" id="A0A0C2YIF8"/>
<feature type="region of interest" description="Disordered" evidence="1">
    <location>
        <begin position="376"/>
        <end position="413"/>
    </location>
</feature>
<proteinExistence type="predicted"/>
<sequence>MLPEDHPLSKFASAAEEFVRSTLSQHDYDNIRMRSLLRFDSPTSQPDDFGESTICSGDATEESRSKAHNGLFHMIMVLRLLDISAFYEGTKRERNIVRSTKRLEGSLYNKLYDVQTLIQNALDILSPSFFMDACEDSDRAGVSLLGQMAHTELRKDGGKIIQNFLFISLNLAWLQSAEGASASTKPWGGGLKLPMEPSMHIIDGDHSIPPNELVAIQTIFSRSQGTGTQTPLYAAMAISPLMLLLPNSLACIRWSKKKLLETSIQLGNDRPKFIVDAETLIWQTVTKICRREATAVKALQELTSALTRCELVGMGAEDPSRYWFKPNIALAVNPAAQVQGRAARHLTKKKGEQNISGETDGVAYEGAHISSEERPVVPKNVPQSGDNCKQARRKKPGHSIFSPTSELDTPKKRRKTKNSILLIPASLRRSTIFEELLIAERKTANLGHERPPTKRESSRPLIMFKPDGQQVEITARMQSQKSLDTLLELNTLIQKSYVNGTPLFLAEPSRSIFKIMKEVEYRACGTREIQEILRTKHIVVKNCQIQNHKFDERSLRTLRPLSETVTIHDQSNDTEKTITGGQGLREGTLRHMLDAASHIDGKILNALPFPLVSAGYDENPFSTDQAAWMQTLSAPFSTDLSAVPVGDLRWGSCATAGAFHDRLNERDSLGSVIDPIVGSKVWISTTAPTNAFHGAASFFRNDIESDKTTLGRAVEAIILEPGTRLIAKPNAPHAIYNYTNAICRGSHFIASSTMTETLSGLFHALTINDYATTTLRRETKHIVRRIIVFYHMALSQGSDPAREHVPDLENMDSLMDTITTCIMGIFTNMLDPDTYVLPISESNVTEEERLQFERDDFNGMIKIDRMACTYVRGLSWSLLNWLNRNFLLSNNDHIVDIVDLSNRLMLHLSISLWRNRTRPTDQAVNGVPAYNPDIIKRQLEGLFNEDSQIRSQFKENVEKDEEPTDFNTSGYTVKRRELPLSPIHLSSVDYFIGIGVNPSDKSYYESIYGNIENMLKAVKQMNKGM</sequence>
<accession>A0A0C2YIF8</accession>
<organism evidence="2 3">
    <name type="scientific">Hebeloma cylindrosporum</name>
    <dbReference type="NCBI Taxonomy" id="76867"/>
    <lineage>
        <taxon>Eukaryota</taxon>
        <taxon>Fungi</taxon>
        <taxon>Dikarya</taxon>
        <taxon>Basidiomycota</taxon>
        <taxon>Agaricomycotina</taxon>
        <taxon>Agaricomycetes</taxon>
        <taxon>Agaricomycetidae</taxon>
        <taxon>Agaricales</taxon>
        <taxon>Agaricineae</taxon>
        <taxon>Hymenogastraceae</taxon>
        <taxon>Hebeloma</taxon>
    </lineage>
</organism>
<evidence type="ECO:0000313" key="3">
    <source>
        <dbReference type="Proteomes" id="UP000053424"/>
    </source>
</evidence>
<keyword evidence="3" id="KW-1185">Reference proteome</keyword>
<dbReference type="HOGENOM" id="CLU_295262_0_0_1"/>
<dbReference type="OrthoDB" id="3270451at2759"/>
<reference evidence="2 3" key="1">
    <citation type="submission" date="2014-04" db="EMBL/GenBank/DDBJ databases">
        <authorList>
            <consortium name="DOE Joint Genome Institute"/>
            <person name="Kuo A."/>
            <person name="Gay G."/>
            <person name="Dore J."/>
            <person name="Kohler A."/>
            <person name="Nagy L.G."/>
            <person name="Floudas D."/>
            <person name="Copeland A."/>
            <person name="Barry K.W."/>
            <person name="Cichocki N."/>
            <person name="Veneault-Fourrey C."/>
            <person name="LaButti K."/>
            <person name="Lindquist E.A."/>
            <person name="Lipzen A."/>
            <person name="Lundell T."/>
            <person name="Morin E."/>
            <person name="Murat C."/>
            <person name="Sun H."/>
            <person name="Tunlid A."/>
            <person name="Henrissat B."/>
            <person name="Grigoriev I.V."/>
            <person name="Hibbett D.S."/>
            <person name="Martin F."/>
            <person name="Nordberg H.P."/>
            <person name="Cantor M.N."/>
            <person name="Hua S.X."/>
        </authorList>
    </citation>
    <scope>NUCLEOTIDE SEQUENCE [LARGE SCALE GENOMIC DNA]</scope>
    <source>
        <strain evidence="3">h7</strain>
    </source>
</reference>
<protein>
    <recommendedName>
        <fullName evidence="4">JmjC domain-containing protein</fullName>
    </recommendedName>
</protein>
<dbReference type="Proteomes" id="UP000053424">
    <property type="component" value="Unassembled WGS sequence"/>
</dbReference>
<reference evidence="3" key="2">
    <citation type="submission" date="2015-01" db="EMBL/GenBank/DDBJ databases">
        <title>Evolutionary Origins and Diversification of the Mycorrhizal Mutualists.</title>
        <authorList>
            <consortium name="DOE Joint Genome Institute"/>
            <consortium name="Mycorrhizal Genomics Consortium"/>
            <person name="Kohler A."/>
            <person name="Kuo A."/>
            <person name="Nagy L.G."/>
            <person name="Floudas D."/>
            <person name="Copeland A."/>
            <person name="Barry K.W."/>
            <person name="Cichocki N."/>
            <person name="Veneault-Fourrey C."/>
            <person name="LaButti K."/>
            <person name="Lindquist E.A."/>
            <person name="Lipzen A."/>
            <person name="Lundell T."/>
            <person name="Morin E."/>
            <person name="Murat C."/>
            <person name="Riley R."/>
            <person name="Ohm R."/>
            <person name="Sun H."/>
            <person name="Tunlid A."/>
            <person name="Henrissat B."/>
            <person name="Grigoriev I.V."/>
            <person name="Hibbett D.S."/>
            <person name="Martin F."/>
        </authorList>
    </citation>
    <scope>NUCLEOTIDE SEQUENCE [LARGE SCALE GENOMIC DNA]</scope>
    <source>
        <strain evidence="3">h7</strain>
    </source>
</reference>
<dbReference type="STRING" id="686832.A0A0C2YIF8"/>
<dbReference type="EMBL" id="KN831781">
    <property type="protein sequence ID" value="KIM40847.1"/>
    <property type="molecule type" value="Genomic_DNA"/>
</dbReference>
<evidence type="ECO:0000256" key="1">
    <source>
        <dbReference type="SAM" id="MobiDB-lite"/>
    </source>
</evidence>
<evidence type="ECO:0000313" key="2">
    <source>
        <dbReference type="EMBL" id="KIM40847.1"/>
    </source>
</evidence>
<evidence type="ECO:0008006" key="4">
    <source>
        <dbReference type="Google" id="ProtNLM"/>
    </source>
</evidence>
<gene>
    <name evidence="2" type="ORF">M413DRAFT_27977</name>
</gene>